<evidence type="ECO:0000256" key="1">
    <source>
        <dbReference type="SAM" id="MobiDB-lite"/>
    </source>
</evidence>
<feature type="region of interest" description="Disordered" evidence="1">
    <location>
        <begin position="1"/>
        <end position="37"/>
    </location>
</feature>
<feature type="compositionally biased region" description="Basic and acidic residues" evidence="1">
    <location>
        <begin position="19"/>
        <end position="28"/>
    </location>
</feature>
<proteinExistence type="predicted"/>
<dbReference type="Proteomes" id="UP000273022">
    <property type="component" value="Unassembled WGS sequence"/>
</dbReference>
<organism evidence="2 3">
    <name type="scientific">Parashewanella spongiae</name>
    <dbReference type="NCBI Taxonomy" id="342950"/>
    <lineage>
        <taxon>Bacteria</taxon>
        <taxon>Pseudomonadati</taxon>
        <taxon>Pseudomonadota</taxon>
        <taxon>Gammaproteobacteria</taxon>
        <taxon>Alteromonadales</taxon>
        <taxon>Shewanellaceae</taxon>
        <taxon>Parashewanella</taxon>
    </lineage>
</organism>
<dbReference type="RefSeq" id="WP_121855154.1">
    <property type="nucleotide sequence ID" value="NZ_CP037952.1"/>
</dbReference>
<comment type="caution">
    <text evidence="2">The sequence shown here is derived from an EMBL/GenBank/DDBJ whole genome shotgun (WGS) entry which is preliminary data.</text>
</comment>
<reference evidence="2 3" key="1">
    <citation type="submission" date="2018-09" db="EMBL/GenBank/DDBJ databases">
        <title>Phylogeny of the Shewanellaceae, and recommendation for two new genera, Pseudoshewanella and Parashewanella.</title>
        <authorList>
            <person name="Wang G."/>
        </authorList>
    </citation>
    <scope>NUCLEOTIDE SEQUENCE [LARGE SCALE GENOMIC DNA]</scope>
    <source>
        <strain evidence="2 3">KCTC 22492</strain>
    </source>
</reference>
<dbReference type="EMBL" id="QYYH01000203">
    <property type="protein sequence ID" value="RJY04918.1"/>
    <property type="molecule type" value="Genomic_DNA"/>
</dbReference>
<name>A0A3A6TJF3_9GAMM</name>
<dbReference type="AlphaFoldDB" id="A0A3A6TJF3"/>
<feature type="compositionally biased region" description="Low complexity" evidence="1">
    <location>
        <begin position="1"/>
        <end position="14"/>
    </location>
</feature>
<accession>A0A3A6TJF3</accession>
<keyword evidence="3" id="KW-1185">Reference proteome</keyword>
<evidence type="ECO:0000313" key="2">
    <source>
        <dbReference type="EMBL" id="RJY04918.1"/>
    </source>
</evidence>
<evidence type="ECO:0000313" key="3">
    <source>
        <dbReference type="Proteomes" id="UP000273022"/>
    </source>
</evidence>
<gene>
    <name evidence="2" type="ORF">D5R81_19000</name>
</gene>
<protein>
    <submittedName>
        <fullName evidence="2">Uncharacterized protein</fullName>
    </submittedName>
</protein>
<sequence>MSFESIQSLSSLSQCPDPRVGEPAKATDESSLLSSARAMYGTEKDSLHVDESSAFNERLLPSYTELERCWRNPLSTDSQFKAEYETAYKRGEVPITYDDFQKGVKEVGPISTAKMQPLETHILTRMNECKELARSAEPTSPLLLELKEDFVRCLQFLAHVEADNEYSDWEELFKSAHGSNLFNSSELWDTKTQLQDIKEKQQEQNKKENPCTVIGGSGYIPMEIDSNYKPVFTEQLKDIGSKSLDQESVLSSLKQFSSLPTKLEPCEVPNLDPLVEYYIKESCIDSFYKMGGSLKDFELFTKDFKRYGSFKSQVKHLCGMESASPEDAERLFCLHVAVKVLLRDIPRKDEFQDFSEVNEETAIAEAKKVVEMGGGSASYVASVTNYYQQVQLMKLALPYFKSLLSAIESKAFELQIELYMDEL</sequence>